<feature type="chain" id="PRO_5033002806" evidence="1">
    <location>
        <begin position="26"/>
        <end position="298"/>
    </location>
</feature>
<dbReference type="EMBL" id="CAJNDS010002629">
    <property type="protein sequence ID" value="CAE7549648.1"/>
    <property type="molecule type" value="Genomic_DNA"/>
</dbReference>
<comment type="caution">
    <text evidence="3">The sequence shown here is derived from an EMBL/GenBank/DDBJ whole genome shotgun (WGS) entry which is preliminary data.</text>
</comment>
<keyword evidence="1" id="KW-0732">Signal</keyword>
<feature type="domain" description="Apple" evidence="2">
    <location>
        <begin position="241"/>
        <end position="275"/>
    </location>
</feature>
<proteinExistence type="predicted"/>
<dbReference type="InterPro" id="IPR003609">
    <property type="entry name" value="Pan_app"/>
</dbReference>
<dbReference type="OrthoDB" id="430702at2759"/>
<feature type="signal peptide" evidence="1">
    <location>
        <begin position="1"/>
        <end position="25"/>
    </location>
</feature>
<accession>A0A812TZ28</accession>
<evidence type="ECO:0000313" key="4">
    <source>
        <dbReference type="Proteomes" id="UP000604046"/>
    </source>
</evidence>
<gene>
    <name evidence="3" type="primary">AND1</name>
    <name evidence="3" type="ORF">SNAT2548_LOCUS30863</name>
</gene>
<evidence type="ECO:0000259" key="2">
    <source>
        <dbReference type="Pfam" id="PF14295"/>
    </source>
</evidence>
<organism evidence="3 4">
    <name type="scientific">Symbiodinium natans</name>
    <dbReference type="NCBI Taxonomy" id="878477"/>
    <lineage>
        <taxon>Eukaryota</taxon>
        <taxon>Sar</taxon>
        <taxon>Alveolata</taxon>
        <taxon>Dinophyceae</taxon>
        <taxon>Suessiales</taxon>
        <taxon>Symbiodiniaceae</taxon>
        <taxon>Symbiodinium</taxon>
    </lineage>
</organism>
<dbReference type="AlphaFoldDB" id="A0A812TZ28"/>
<name>A0A812TZ28_9DINO</name>
<keyword evidence="4" id="KW-1185">Reference proteome</keyword>
<sequence>MDWSRAKHWKLPALVLALVARAARRAAVLVPEIQGEASLCNLRSHDLEELQRQLRDLWAKWPPETAEVDLPRVVHFLAVTEPLWTAADPDKDGHSSSCPGDAQEMCDVPDELQPRWEYSDLKRLGMTRNFSDLDYARGNYAMHGFTSKDTISLVTFLAKGTHPFGVELIPKDAGSKLQHFEEDQDGWYRAQNLLQTTDDFQVRWNESLAQLTFSYQALPCYGLADTRYVEAMPLRETYIKETDSPEACCTLCYAEQDCEVWMWLEDGAGKTGCWLVKDVSGIRGDAQGAMLGRIRAHS</sequence>
<dbReference type="Proteomes" id="UP000604046">
    <property type="component" value="Unassembled WGS sequence"/>
</dbReference>
<dbReference type="Pfam" id="PF14295">
    <property type="entry name" value="PAN_4"/>
    <property type="match status" value="1"/>
</dbReference>
<evidence type="ECO:0000313" key="3">
    <source>
        <dbReference type="EMBL" id="CAE7549648.1"/>
    </source>
</evidence>
<evidence type="ECO:0000256" key="1">
    <source>
        <dbReference type="SAM" id="SignalP"/>
    </source>
</evidence>
<reference evidence="3" key="1">
    <citation type="submission" date="2021-02" db="EMBL/GenBank/DDBJ databases">
        <authorList>
            <person name="Dougan E. K."/>
            <person name="Rhodes N."/>
            <person name="Thang M."/>
            <person name="Chan C."/>
        </authorList>
    </citation>
    <scope>NUCLEOTIDE SEQUENCE</scope>
</reference>
<protein>
    <submittedName>
        <fullName evidence="3">AND1 protein</fullName>
    </submittedName>
</protein>
<dbReference type="Gene3D" id="3.50.4.10">
    <property type="entry name" value="Hepatocyte Growth Factor"/>
    <property type="match status" value="1"/>
</dbReference>